<protein>
    <recommendedName>
        <fullName evidence="3 4">Formyltetrahydrofolate deformylase</fullName>
        <ecNumber evidence="3 4">3.5.1.10</ecNumber>
    </recommendedName>
    <alternativeName>
        <fullName evidence="3">Formyl-FH(4) hydrolase</fullName>
    </alternativeName>
</protein>
<organism evidence="6 7">
    <name type="scientific">Nocardioides thalensis</name>
    <dbReference type="NCBI Taxonomy" id="1914755"/>
    <lineage>
        <taxon>Bacteria</taxon>
        <taxon>Bacillati</taxon>
        <taxon>Actinomycetota</taxon>
        <taxon>Actinomycetes</taxon>
        <taxon>Propionibacteriales</taxon>
        <taxon>Nocardioidaceae</taxon>
        <taxon>Nocardioides</taxon>
    </lineage>
</organism>
<evidence type="ECO:0000256" key="1">
    <source>
        <dbReference type="ARBA" id="ARBA00022563"/>
    </source>
</evidence>
<dbReference type="HAMAP" id="MF_01927">
    <property type="entry name" value="PurU"/>
    <property type="match status" value="1"/>
</dbReference>
<dbReference type="SUPFAM" id="SSF55021">
    <property type="entry name" value="ACT-like"/>
    <property type="match status" value="1"/>
</dbReference>
<dbReference type="PANTHER" id="PTHR42706">
    <property type="entry name" value="FORMYLTETRAHYDROFOLATE DEFORMYLASE"/>
    <property type="match status" value="1"/>
</dbReference>
<dbReference type="InterPro" id="IPR044074">
    <property type="entry name" value="PurU_ACT"/>
</dbReference>
<comment type="caution">
    <text evidence="6">The sequence shown here is derived from an EMBL/GenBank/DDBJ whole genome shotgun (WGS) entry which is preliminary data.</text>
</comment>
<dbReference type="InterPro" id="IPR002376">
    <property type="entry name" value="Formyl_transf_N"/>
</dbReference>
<comment type="pathway">
    <text evidence="3">Purine metabolism; IMP biosynthesis via de novo pathway; formate from 10-formyl-5,6,7,8-tetrahydrofolate: step 1/1.</text>
</comment>
<dbReference type="Proteomes" id="UP000530424">
    <property type="component" value="Unassembled WGS sequence"/>
</dbReference>
<dbReference type="Gene3D" id="3.40.50.170">
    <property type="entry name" value="Formyl transferase, N-terminal domain"/>
    <property type="match status" value="1"/>
</dbReference>
<dbReference type="PROSITE" id="PS51671">
    <property type="entry name" value="ACT"/>
    <property type="match status" value="1"/>
</dbReference>
<dbReference type="CDD" id="cd04875">
    <property type="entry name" value="ACT_F4HF-DF"/>
    <property type="match status" value="1"/>
</dbReference>
<keyword evidence="3" id="KW-0658">Purine biosynthesis</keyword>
<dbReference type="InterPro" id="IPR045865">
    <property type="entry name" value="ACT-like_dom_sf"/>
</dbReference>
<dbReference type="PIRSF" id="PIRSF036480">
    <property type="entry name" value="FormyFH4_hydr"/>
    <property type="match status" value="1"/>
</dbReference>
<keyword evidence="1 3" id="KW-0554">One-carbon metabolism</keyword>
<dbReference type="GO" id="GO:0008864">
    <property type="term" value="F:formyltetrahydrofolate deformylase activity"/>
    <property type="evidence" value="ECO:0007669"/>
    <property type="project" value="UniProtKB-UniRule"/>
</dbReference>
<dbReference type="AlphaFoldDB" id="A0A853C0Z7"/>
<dbReference type="Pfam" id="PF00551">
    <property type="entry name" value="Formyl_trans_N"/>
    <property type="match status" value="1"/>
</dbReference>
<dbReference type="CDD" id="cd08648">
    <property type="entry name" value="FMT_core_Formyl-FH4-Hydrolase_C"/>
    <property type="match status" value="1"/>
</dbReference>
<dbReference type="InterPro" id="IPR036477">
    <property type="entry name" value="Formyl_transf_N_sf"/>
</dbReference>
<dbReference type="UniPathway" id="UPA00074">
    <property type="reaction ID" value="UER00170"/>
</dbReference>
<sequence length="301" mass="33737">MSFATTELTPRATAPSGDFVLVLTCPDRPGVVHAVSSFLVGHGGNIVESQQFGDQLTGRFFMRLDFLVQGEGAEQVTAESLRSDFADVARRFDMTFELWEARAPYRTLIMVSKHLHCLNDLLFRYSTGSLQIEIPVVVSNHLDAEPLVRAHGLEFEHVPVTPETKPQAEDRLRELVEKHDIHLVVLARYMQVLSDQLCSELSGRAINIHHSFLPSFKGAKPYHQAFDRGVKLVGATAHYVTADLDEGPIIEQDVVRVDHGFNQQQLVTAGRDVEAQVLSRAVRWHAESRVLLNGHRTVVFR</sequence>
<dbReference type="PRINTS" id="PR01575">
    <property type="entry name" value="FFH4HYDRLASE"/>
</dbReference>
<dbReference type="Pfam" id="PF01842">
    <property type="entry name" value="ACT"/>
    <property type="match status" value="1"/>
</dbReference>
<evidence type="ECO:0000256" key="2">
    <source>
        <dbReference type="ARBA" id="ARBA00022801"/>
    </source>
</evidence>
<dbReference type="GO" id="GO:0006730">
    <property type="term" value="P:one-carbon metabolic process"/>
    <property type="evidence" value="ECO:0007669"/>
    <property type="project" value="UniProtKB-KW"/>
</dbReference>
<dbReference type="SUPFAM" id="SSF53328">
    <property type="entry name" value="Formyltransferase"/>
    <property type="match status" value="1"/>
</dbReference>
<evidence type="ECO:0000256" key="3">
    <source>
        <dbReference type="HAMAP-Rule" id="MF_01927"/>
    </source>
</evidence>
<evidence type="ECO:0000259" key="5">
    <source>
        <dbReference type="PROSITE" id="PS51671"/>
    </source>
</evidence>
<dbReference type="EMBL" id="JACCFP010000001">
    <property type="protein sequence ID" value="NYJ00288.1"/>
    <property type="molecule type" value="Genomic_DNA"/>
</dbReference>
<dbReference type="NCBIfam" id="TIGR00655">
    <property type="entry name" value="PurU"/>
    <property type="match status" value="1"/>
</dbReference>
<keyword evidence="2 3" id="KW-0378">Hydrolase</keyword>
<gene>
    <name evidence="3" type="primary">purU</name>
    <name evidence="6" type="ORF">HNR19_000986</name>
</gene>
<name>A0A853C0Z7_9ACTN</name>
<comment type="function">
    <text evidence="3">Catalyzes the hydrolysis of 10-formyltetrahydrofolate (formyl-FH4) to formate and tetrahydrofolate (FH4).</text>
</comment>
<comment type="similarity">
    <text evidence="3">Belongs to the PurU family.</text>
</comment>
<dbReference type="RefSeq" id="WP_218910149.1">
    <property type="nucleotide sequence ID" value="NZ_JACCFP010000001.1"/>
</dbReference>
<proteinExistence type="inferred from homology"/>
<reference evidence="6 7" key="1">
    <citation type="submission" date="2020-07" db="EMBL/GenBank/DDBJ databases">
        <title>Sequencing the genomes of 1000 actinobacteria strains.</title>
        <authorList>
            <person name="Klenk H.-P."/>
        </authorList>
    </citation>
    <scope>NUCLEOTIDE SEQUENCE [LARGE SCALE GENOMIC DNA]</scope>
    <source>
        <strain evidence="6 7">DSM 103833</strain>
    </source>
</reference>
<comment type="catalytic activity">
    <reaction evidence="3">
        <text>(6R)-10-formyltetrahydrofolate + H2O = (6S)-5,6,7,8-tetrahydrofolate + formate + H(+)</text>
        <dbReference type="Rhea" id="RHEA:19833"/>
        <dbReference type="ChEBI" id="CHEBI:15377"/>
        <dbReference type="ChEBI" id="CHEBI:15378"/>
        <dbReference type="ChEBI" id="CHEBI:15740"/>
        <dbReference type="ChEBI" id="CHEBI:57453"/>
        <dbReference type="ChEBI" id="CHEBI:195366"/>
        <dbReference type="EC" id="3.5.1.10"/>
    </reaction>
</comment>
<evidence type="ECO:0000256" key="4">
    <source>
        <dbReference type="NCBIfam" id="TIGR00655"/>
    </source>
</evidence>
<dbReference type="InterPro" id="IPR004810">
    <property type="entry name" value="PurU"/>
</dbReference>
<evidence type="ECO:0000313" key="6">
    <source>
        <dbReference type="EMBL" id="NYJ00288.1"/>
    </source>
</evidence>
<dbReference type="InterPro" id="IPR041729">
    <property type="entry name" value="Formyl-FH4-Hydrolase_C"/>
</dbReference>
<dbReference type="NCBIfam" id="NF004684">
    <property type="entry name" value="PRK06027.1"/>
    <property type="match status" value="1"/>
</dbReference>
<feature type="domain" description="ACT" evidence="5">
    <location>
        <begin position="20"/>
        <end position="106"/>
    </location>
</feature>
<keyword evidence="7" id="KW-1185">Reference proteome</keyword>
<feature type="active site" evidence="3">
    <location>
        <position position="245"/>
    </location>
</feature>
<dbReference type="Gene3D" id="3.30.70.260">
    <property type="match status" value="1"/>
</dbReference>
<dbReference type="EC" id="3.5.1.10" evidence="3 4"/>
<dbReference type="InterPro" id="IPR002912">
    <property type="entry name" value="ACT_dom"/>
</dbReference>
<dbReference type="PANTHER" id="PTHR42706:SF1">
    <property type="entry name" value="FORMYLTETRAHYDROFOLATE DEFORMYLASE 2, MITOCHONDRIAL"/>
    <property type="match status" value="1"/>
</dbReference>
<dbReference type="GO" id="GO:0006189">
    <property type="term" value="P:'de novo' IMP biosynthetic process"/>
    <property type="evidence" value="ECO:0007669"/>
    <property type="project" value="UniProtKB-UniRule"/>
</dbReference>
<evidence type="ECO:0000313" key="7">
    <source>
        <dbReference type="Proteomes" id="UP000530424"/>
    </source>
</evidence>
<accession>A0A853C0Z7</accession>